<dbReference type="STRING" id="94624.Bpet4152"/>
<feature type="domain" description="Acyclic terpene utilisation N-terminal" evidence="2">
    <location>
        <begin position="24"/>
        <end position="463"/>
    </location>
</feature>
<evidence type="ECO:0000313" key="4">
    <source>
        <dbReference type="Proteomes" id="UP000001225"/>
    </source>
</evidence>
<dbReference type="PANTHER" id="PTHR47472">
    <property type="entry name" value="PROPIONYL-COA CARBOXYLASE"/>
    <property type="match status" value="1"/>
</dbReference>
<keyword evidence="4" id="KW-1185">Reference proteome</keyword>
<accession>A9I9S4</accession>
<organism evidence="3 4">
    <name type="scientific">Bordetella petrii (strain ATCC BAA-461 / DSM 12804 / CCUG 43448 / CIP 107267 / Se-1111R)</name>
    <dbReference type="NCBI Taxonomy" id="340100"/>
    <lineage>
        <taxon>Bacteria</taxon>
        <taxon>Pseudomonadati</taxon>
        <taxon>Pseudomonadota</taxon>
        <taxon>Betaproteobacteria</taxon>
        <taxon>Burkholderiales</taxon>
        <taxon>Alcaligenaceae</taxon>
        <taxon>Bordetella</taxon>
    </lineage>
</organism>
<evidence type="ECO:0000313" key="3">
    <source>
        <dbReference type="EMBL" id="CAP44500.1"/>
    </source>
</evidence>
<proteinExistence type="predicted"/>
<dbReference type="PANTHER" id="PTHR47472:SF1">
    <property type="entry name" value="DUF1446-DOMAIN-CONTAINING PROTEIN"/>
    <property type="match status" value="1"/>
</dbReference>
<evidence type="ECO:0000256" key="1">
    <source>
        <dbReference type="SAM" id="MobiDB-lite"/>
    </source>
</evidence>
<dbReference type="EMBL" id="AM902716">
    <property type="protein sequence ID" value="CAP44500.1"/>
    <property type="molecule type" value="Genomic_DNA"/>
</dbReference>
<dbReference type="KEGG" id="bpt:Bpet4152"/>
<dbReference type="Proteomes" id="UP000001225">
    <property type="component" value="Chromosome"/>
</dbReference>
<name>A9I9S4_BORPD</name>
<dbReference type="eggNOG" id="COG3185">
    <property type="taxonomic scope" value="Bacteria"/>
</dbReference>
<feature type="region of interest" description="Disordered" evidence="1">
    <location>
        <begin position="1"/>
        <end position="20"/>
    </location>
</feature>
<dbReference type="AlphaFoldDB" id="A9I9S4"/>
<evidence type="ECO:0000259" key="2">
    <source>
        <dbReference type="Pfam" id="PF07287"/>
    </source>
</evidence>
<protein>
    <recommendedName>
        <fullName evidence="2">Acyclic terpene utilisation N-terminal domain-containing protein</fullName>
    </recommendedName>
</protein>
<dbReference type="InterPro" id="IPR010839">
    <property type="entry name" value="AtuA_N"/>
</dbReference>
<sequence>MPFGRPAGVETQTETGMDKPRTRLRIGVGAGMADDRIGPALQLLEECDPDYLVCECLAERTIARETLSRRHDGARGYNPMLEERMRAFLPLCRQKGVRLVSNMGAANPAGAAQAALEIGRELGWRELRCAAVVGDDVIDRVRAHPELALMDRKLPLEDILPRLASANAYLGADVVRDALATGAQVVMTGRVADPSLFLGVALHHHHWAYDDLPRLAAGTIMGHLLECSAQITGGYFADPGKKDVPRLAELPYPYADLYSDGELFIGKPDGSGGRLDRMTCAEQALYEIHDPSGYVTPDCVLSLDGLHFEELTPDRVAVRGIGARARTDTYKVVVGYFDGWIGTGEVAYAGVNAIARAQLAADVVKERFRLDGGAASEIQVDLIGVSSLHGSHAASLSSDPYEVRLRVAARCPDKKSAHLLGDHVRQLNMQGPYGAGGPVNLGAKEIIAVDAVLIPRDWVNPQVITMGA</sequence>
<gene>
    <name evidence="3" type="ordered locus">Bpet4152</name>
</gene>
<dbReference type="Pfam" id="PF07287">
    <property type="entry name" value="AtuA"/>
    <property type="match status" value="1"/>
</dbReference>
<reference evidence="3 4" key="1">
    <citation type="journal article" date="2008" name="BMC Genomics">
        <title>The missing link: Bordetella petrii is endowed with both the metabolic versatility of environmental bacteria and virulence traits of pathogenic Bordetellae.</title>
        <authorList>
            <person name="Gross R."/>
            <person name="Guzman C.A."/>
            <person name="Sebaihia M."/>
            <person name="Martins Dos Santos V.A."/>
            <person name="Pieper D.H."/>
            <person name="Koebnik R."/>
            <person name="Lechner M."/>
            <person name="Bartels D."/>
            <person name="Buhrmester J."/>
            <person name="Choudhuri J.V."/>
            <person name="Ebensen T."/>
            <person name="Gaigalat L."/>
            <person name="Herrmann S."/>
            <person name="Khachane A.N."/>
            <person name="Larisch C."/>
            <person name="Link S."/>
            <person name="Linke B."/>
            <person name="Meyer F."/>
            <person name="Mormann S."/>
            <person name="Nakunst D."/>
            <person name="Rueckert C."/>
            <person name="Schneiker-Bekel S."/>
            <person name="Schulze K."/>
            <person name="Vorhoelter F.J."/>
            <person name="Yevsa T."/>
            <person name="Engle J.T."/>
            <person name="Goldman W.E."/>
            <person name="Puehler A."/>
            <person name="Goebel U.B."/>
            <person name="Goesmann A."/>
            <person name="Bloecker H."/>
            <person name="Kaiser O."/>
            <person name="Martinez-Arias R."/>
        </authorList>
    </citation>
    <scope>NUCLEOTIDE SEQUENCE [LARGE SCALE GENOMIC DNA]</scope>
    <source>
        <strain evidence="4">ATCC BAA-461 / DSM 12804 / CCUG 43448 / CIP 107267 / Se-1111R</strain>
    </source>
</reference>